<dbReference type="Pfam" id="PF01176">
    <property type="entry name" value="eIF-1a"/>
    <property type="match status" value="1"/>
</dbReference>
<feature type="domain" description="S1-like" evidence="1">
    <location>
        <begin position="30"/>
        <end position="98"/>
    </location>
</feature>
<dbReference type="GO" id="GO:0003743">
    <property type="term" value="F:translation initiation factor activity"/>
    <property type="evidence" value="ECO:0007669"/>
    <property type="project" value="InterPro"/>
</dbReference>
<dbReference type="EMBL" id="MN740276">
    <property type="protein sequence ID" value="QHT97435.1"/>
    <property type="molecule type" value="Genomic_DNA"/>
</dbReference>
<evidence type="ECO:0000259" key="1">
    <source>
        <dbReference type="PROSITE" id="PS50832"/>
    </source>
</evidence>
<name>A0A6C0IYB3_9ZZZZ</name>
<proteinExistence type="inferred from homology"/>
<dbReference type="InterPro" id="IPR012340">
    <property type="entry name" value="NA-bd_OB-fold"/>
</dbReference>
<dbReference type="Gene3D" id="2.40.50.140">
    <property type="entry name" value="Nucleic acid-binding proteins"/>
    <property type="match status" value="1"/>
</dbReference>
<dbReference type="AlphaFoldDB" id="A0A6C0IYB3"/>
<evidence type="ECO:0000313" key="2">
    <source>
        <dbReference type="EMBL" id="QHT97435.1"/>
    </source>
</evidence>
<organism evidence="2">
    <name type="scientific">viral metagenome</name>
    <dbReference type="NCBI Taxonomy" id="1070528"/>
    <lineage>
        <taxon>unclassified sequences</taxon>
        <taxon>metagenomes</taxon>
        <taxon>organismal metagenomes</taxon>
    </lineage>
</organism>
<dbReference type="PROSITE" id="PS50832">
    <property type="entry name" value="S1_IF1_TYPE"/>
    <property type="match status" value="1"/>
</dbReference>
<dbReference type="CDD" id="cd05793">
    <property type="entry name" value="S1_IF1A"/>
    <property type="match status" value="1"/>
</dbReference>
<accession>A0A6C0IYB3</accession>
<dbReference type="InterPro" id="IPR006196">
    <property type="entry name" value="RNA-binding_domain_S1_IF1"/>
</dbReference>
<dbReference type="PANTHER" id="PTHR21668">
    <property type="entry name" value="EIF-1A"/>
    <property type="match status" value="1"/>
</dbReference>
<dbReference type="SUPFAM" id="SSF50249">
    <property type="entry name" value="Nucleic acid-binding proteins"/>
    <property type="match status" value="1"/>
</dbReference>
<protein>
    <recommendedName>
        <fullName evidence="1">S1-like domain-containing protein</fullName>
    </recommendedName>
</protein>
<dbReference type="SMART" id="SM00652">
    <property type="entry name" value="eIF1a"/>
    <property type="match status" value="1"/>
</dbReference>
<dbReference type="InterPro" id="IPR001253">
    <property type="entry name" value="TIF_eIF-1A"/>
</dbReference>
<reference evidence="2" key="1">
    <citation type="journal article" date="2020" name="Nature">
        <title>Giant virus diversity and host interactions through global metagenomics.</title>
        <authorList>
            <person name="Schulz F."/>
            <person name="Roux S."/>
            <person name="Paez-Espino D."/>
            <person name="Jungbluth S."/>
            <person name="Walsh D.A."/>
            <person name="Denef V.J."/>
            <person name="McMahon K.D."/>
            <person name="Konstantinidis K.T."/>
            <person name="Eloe-Fadrosh E.A."/>
            <person name="Kyrpides N.C."/>
            <person name="Woyke T."/>
        </authorList>
    </citation>
    <scope>NUCLEOTIDE SEQUENCE</scope>
    <source>
        <strain evidence="2">GVMAG-M-3300025138-11</strain>
    </source>
</reference>
<dbReference type="HAMAP" id="MF_00216">
    <property type="entry name" value="aIF_1A"/>
    <property type="match status" value="1"/>
</dbReference>
<dbReference type="GO" id="GO:0003723">
    <property type="term" value="F:RNA binding"/>
    <property type="evidence" value="ECO:0007669"/>
    <property type="project" value="InterPro"/>
</dbReference>
<sequence length="176" mass="20563">MVKNTHGGNKHKKFARKRDNTGRNDIVSLKKTEEQEYGYITKILGNCRFNILCYDKKERIGHVRGKLRKRTFFEQGDFILVSLRDFQDNLCDMIQKYTYDQVNILINNNEVKECFAKNGQFFDNNTKDTVDVSFNNSISDTSDDETETTETNLKINTDNHNNKINVDDLTDLDNLF</sequence>